<evidence type="ECO:0000313" key="2">
    <source>
        <dbReference type="Proteomes" id="UP000239757"/>
    </source>
</evidence>
<sequence>MTIARSSSRTKVRRNGKTRTGAVAFLFATFDQAFSFTSPKSKSSLFIAPSTRQSLTYSLRFRLRTIILRCFWALRSGAWERKTLAARVARLTAKRLNVDGARPS</sequence>
<reference evidence="1 2" key="1">
    <citation type="submission" date="2015-01" db="EMBL/GenBank/DDBJ databases">
        <title>Genome of allotetraploid Gossypium barbadense reveals genomic plasticity and fiber elongation in cotton evolution.</title>
        <authorList>
            <person name="Chen X."/>
            <person name="Liu X."/>
            <person name="Zhao B."/>
            <person name="Zheng H."/>
            <person name="Hu Y."/>
            <person name="Lu G."/>
            <person name="Yang C."/>
            <person name="Chen J."/>
            <person name="Shan C."/>
            <person name="Zhang L."/>
            <person name="Zhou Y."/>
            <person name="Wang L."/>
            <person name="Guo W."/>
            <person name="Bai Y."/>
            <person name="Ruan J."/>
            <person name="Shangguan X."/>
            <person name="Mao Y."/>
            <person name="Jiang J."/>
            <person name="Zhu Y."/>
            <person name="Lei J."/>
            <person name="Kang H."/>
            <person name="Chen S."/>
            <person name="He X."/>
            <person name="Wang R."/>
            <person name="Wang Y."/>
            <person name="Chen J."/>
            <person name="Wang L."/>
            <person name="Yu S."/>
            <person name="Wang B."/>
            <person name="Wei J."/>
            <person name="Song S."/>
            <person name="Lu X."/>
            <person name="Gao Z."/>
            <person name="Gu W."/>
            <person name="Deng X."/>
            <person name="Ma D."/>
            <person name="Wang S."/>
            <person name="Liang W."/>
            <person name="Fang L."/>
            <person name="Cai C."/>
            <person name="Zhu X."/>
            <person name="Zhou B."/>
            <person name="Zhang Y."/>
            <person name="Chen Z."/>
            <person name="Xu S."/>
            <person name="Zhu R."/>
            <person name="Wang S."/>
            <person name="Zhang T."/>
            <person name="Zhao G."/>
        </authorList>
    </citation>
    <scope>NUCLEOTIDE SEQUENCE [LARGE SCALE GENOMIC DNA]</scope>
    <source>
        <strain evidence="2">cv. Xinhai21</strain>
        <tissue evidence="1">Leaf</tissue>
    </source>
</reference>
<dbReference type="EMBL" id="KZ663811">
    <property type="protein sequence ID" value="PPS09841.1"/>
    <property type="molecule type" value="Genomic_DNA"/>
</dbReference>
<organism evidence="1 2">
    <name type="scientific">Gossypium barbadense</name>
    <name type="common">Sea Island cotton</name>
    <name type="synonym">Hibiscus barbadensis</name>
    <dbReference type="NCBI Taxonomy" id="3634"/>
    <lineage>
        <taxon>Eukaryota</taxon>
        <taxon>Viridiplantae</taxon>
        <taxon>Streptophyta</taxon>
        <taxon>Embryophyta</taxon>
        <taxon>Tracheophyta</taxon>
        <taxon>Spermatophyta</taxon>
        <taxon>Magnoliopsida</taxon>
        <taxon>eudicotyledons</taxon>
        <taxon>Gunneridae</taxon>
        <taxon>Pentapetalae</taxon>
        <taxon>rosids</taxon>
        <taxon>malvids</taxon>
        <taxon>Malvales</taxon>
        <taxon>Malvaceae</taxon>
        <taxon>Malvoideae</taxon>
        <taxon>Gossypium</taxon>
    </lineage>
</organism>
<name>A0A2P5Y2R4_GOSBA</name>
<evidence type="ECO:0000313" key="1">
    <source>
        <dbReference type="EMBL" id="PPS09841.1"/>
    </source>
</evidence>
<gene>
    <name evidence="1" type="ORF">GOBAR_AA10781</name>
</gene>
<protein>
    <submittedName>
        <fullName evidence="1">Uncharacterized protein</fullName>
    </submittedName>
</protein>
<accession>A0A2P5Y2R4</accession>
<dbReference type="AlphaFoldDB" id="A0A2P5Y2R4"/>
<proteinExistence type="predicted"/>
<dbReference type="Proteomes" id="UP000239757">
    <property type="component" value="Unassembled WGS sequence"/>
</dbReference>